<accession>A0AAI8VLZ6</accession>
<dbReference type="EMBL" id="CAUWAG010000010">
    <property type="protein sequence ID" value="CAJ2506775.1"/>
    <property type="molecule type" value="Genomic_DNA"/>
</dbReference>
<dbReference type="AlphaFoldDB" id="A0AAI8VLZ6"/>
<protein>
    <submittedName>
        <fullName evidence="1">Uu.00g079610.m01.CDS01</fullName>
    </submittedName>
</protein>
<gene>
    <name evidence="1" type="ORF">KHLLAP_LOCUS7243</name>
</gene>
<sequence length="107" mass="11484">MKHPGLPCRVSCLSDLQCSTDAAQAGVEKLRASPDECSTVSNKCTKFACERDAGIVVCNDTPAPYTINCHWYGEFAQLVVDACKTSGGKTVACVLTEDLLQFHVQVS</sequence>
<evidence type="ECO:0000313" key="1">
    <source>
        <dbReference type="EMBL" id="CAJ2506775.1"/>
    </source>
</evidence>
<evidence type="ECO:0000313" key="2">
    <source>
        <dbReference type="Proteomes" id="UP001295740"/>
    </source>
</evidence>
<organism evidence="1 2">
    <name type="scientific">Anthostomella pinea</name>
    <dbReference type="NCBI Taxonomy" id="933095"/>
    <lineage>
        <taxon>Eukaryota</taxon>
        <taxon>Fungi</taxon>
        <taxon>Dikarya</taxon>
        <taxon>Ascomycota</taxon>
        <taxon>Pezizomycotina</taxon>
        <taxon>Sordariomycetes</taxon>
        <taxon>Xylariomycetidae</taxon>
        <taxon>Xylariales</taxon>
        <taxon>Xylariaceae</taxon>
        <taxon>Anthostomella</taxon>
    </lineage>
</organism>
<reference evidence="1" key="1">
    <citation type="submission" date="2023-10" db="EMBL/GenBank/DDBJ databases">
        <authorList>
            <person name="Hackl T."/>
        </authorList>
    </citation>
    <scope>NUCLEOTIDE SEQUENCE</scope>
</reference>
<dbReference type="Proteomes" id="UP001295740">
    <property type="component" value="Unassembled WGS sequence"/>
</dbReference>
<name>A0AAI8VLZ6_9PEZI</name>
<proteinExistence type="predicted"/>
<comment type="caution">
    <text evidence="1">The sequence shown here is derived from an EMBL/GenBank/DDBJ whole genome shotgun (WGS) entry which is preliminary data.</text>
</comment>
<keyword evidence="2" id="KW-1185">Reference proteome</keyword>